<dbReference type="PROSITE" id="PS50850">
    <property type="entry name" value="MFS"/>
    <property type="match status" value="1"/>
</dbReference>
<dbReference type="InterPro" id="IPR036259">
    <property type="entry name" value="MFS_trans_sf"/>
</dbReference>
<evidence type="ECO:0000313" key="8">
    <source>
        <dbReference type="Proteomes" id="UP001285441"/>
    </source>
</evidence>
<evidence type="ECO:0000256" key="1">
    <source>
        <dbReference type="ARBA" id="ARBA00004141"/>
    </source>
</evidence>
<feature type="transmembrane region" description="Helical" evidence="5">
    <location>
        <begin position="524"/>
        <end position="544"/>
    </location>
</feature>
<keyword evidence="2 5" id="KW-0812">Transmembrane</keyword>
<feature type="transmembrane region" description="Helical" evidence="5">
    <location>
        <begin position="431"/>
        <end position="449"/>
    </location>
</feature>
<protein>
    <submittedName>
        <fullName evidence="7">Major facilitator superfamily transporter</fullName>
    </submittedName>
</protein>
<feature type="transmembrane region" description="Helical" evidence="5">
    <location>
        <begin position="387"/>
        <end position="411"/>
    </location>
</feature>
<evidence type="ECO:0000256" key="2">
    <source>
        <dbReference type="ARBA" id="ARBA00022692"/>
    </source>
</evidence>
<comment type="subcellular location">
    <subcellularLocation>
        <location evidence="1">Membrane</location>
        <topology evidence="1">Multi-pass membrane protein</topology>
    </subcellularLocation>
</comment>
<evidence type="ECO:0000256" key="5">
    <source>
        <dbReference type="SAM" id="Phobius"/>
    </source>
</evidence>
<dbReference type="Proteomes" id="UP001285441">
    <property type="component" value="Unassembled WGS sequence"/>
</dbReference>
<keyword evidence="4 5" id="KW-0472">Membrane</keyword>
<evidence type="ECO:0000256" key="3">
    <source>
        <dbReference type="ARBA" id="ARBA00022989"/>
    </source>
</evidence>
<proteinExistence type="predicted"/>
<dbReference type="PANTHER" id="PTHR23502:SF38">
    <property type="entry name" value="POLYAMINE TRANSPORTER 4"/>
    <property type="match status" value="1"/>
</dbReference>
<dbReference type="Gene3D" id="1.20.1250.20">
    <property type="entry name" value="MFS general substrate transporter like domains"/>
    <property type="match status" value="1"/>
</dbReference>
<keyword evidence="8" id="KW-1185">Reference proteome</keyword>
<feature type="transmembrane region" description="Helical" evidence="5">
    <location>
        <begin position="191"/>
        <end position="211"/>
    </location>
</feature>
<evidence type="ECO:0000313" key="7">
    <source>
        <dbReference type="EMBL" id="KAK3390033.1"/>
    </source>
</evidence>
<dbReference type="Pfam" id="PF07690">
    <property type="entry name" value="MFS_1"/>
    <property type="match status" value="1"/>
</dbReference>
<dbReference type="GO" id="GO:0000297">
    <property type="term" value="F:spermine transmembrane transporter activity"/>
    <property type="evidence" value="ECO:0007669"/>
    <property type="project" value="TreeGrafter"/>
</dbReference>
<feature type="transmembrane region" description="Helical" evidence="5">
    <location>
        <begin position="217"/>
        <end position="238"/>
    </location>
</feature>
<feature type="transmembrane region" description="Helical" evidence="5">
    <location>
        <begin position="283"/>
        <end position="303"/>
    </location>
</feature>
<keyword evidence="3 5" id="KW-1133">Transmembrane helix</keyword>
<dbReference type="GO" id="GO:0005886">
    <property type="term" value="C:plasma membrane"/>
    <property type="evidence" value="ECO:0007669"/>
    <property type="project" value="TreeGrafter"/>
</dbReference>
<feature type="transmembrane region" description="Helical" evidence="5">
    <location>
        <begin position="500"/>
        <end position="518"/>
    </location>
</feature>
<feature type="transmembrane region" description="Helical" evidence="5">
    <location>
        <begin position="461"/>
        <end position="479"/>
    </location>
</feature>
<dbReference type="PANTHER" id="PTHR23502">
    <property type="entry name" value="MAJOR FACILITATOR SUPERFAMILY"/>
    <property type="match status" value="1"/>
</dbReference>
<feature type="transmembrane region" description="Helical" evidence="5">
    <location>
        <begin position="349"/>
        <end position="375"/>
    </location>
</feature>
<dbReference type="InterPro" id="IPR020846">
    <property type="entry name" value="MFS_dom"/>
</dbReference>
<feature type="transmembrane region" description="Helical" evidence="5">
    <location>
        <begin position="162"/>
        <end position="179"/>
    </location>
</feature>
<accession>A0AAE0NYA1</accession>
<dbReference type="EMBL" id="JAULSW010000002">
    <property type="protein sequence ID" value="KAK3390033.1"/>
    <property type="molecule type" value="Genomic_DNA"/>
</dbReference>
<comment type="caution">
    <text evidence="7">The sequence shown here is derived from an EMBL/GenBank/DDBJ whole genome shotgun (WGS) entry which is preliminary data.</text>
</comment>
<dbReference type="CDD" id="cd17323">
    <property type="entry name" value="MFS_Tpo1_MDR_like"/>
    <property type="match status" value="1"/>
</dbReference>
<reference evidence="7" key="2">
    <citation type="submission" date="2023-06" db="EMBL/GenBank/DDBJ databases">
        <authorList>
            <consortium name="Lawrence Berkeley National Laboratory"/>
            <person name="Haridas S."/>
            <person name="Hensen N."/>
            <person name="Bonometti L."/>
            <person name="Westerberg I."/>
            <person name="Brannstrom I.O."/>
            <person name="Guillou S."/>
            <person name="Cros-Aarteil S."/>
            <person name="Calhoun S."/>
            <person name="Kuo A."/>
            <person name="Mondo S."/>
            <person name="Pangilinan J."/>
            <person name="Riley R."/>
            <person name="LaButti K."/>
            <person name="Andreopoulos B."/>
            <person name="Lipzen A."/>
            <person name="Chen C."/>
            <person name="Yanf M."/>
            <person name="Daum C."/>
            <person name="Ng V."/>
            <person name="Clum A."/>
            <person name="Steindorff A."/>
            <person name="Ohm R."/>
            <person name="Martin F."/>
            <person name="Silar P."/>
            <person name="Natvig D."/>
            <person name="Lalanne C."/>
            <person name="Gautier V."/>
            <person name="Ament-velasquez S.L."/>
            <person name="Kruys A."/>
            <person name="Hutchinson M.I."/>
            <person name="Powell A.J."/>
            <person name="Barry K."/>
            <person name="Miller A.N."/>
            <person name="Grigoriev I.V."/>
            <person name="Debuchy R."/>
            <person name="Gladieux P."/>
            <person name="Thoren M.H."/>
            <person name="Johannesson H."/>
        </authorList>
    </citation>
    <scope>NUCLEOTIDE SEQUENCE</scope>
    <source>
        <strain evidence="7">CBS 232.78</strain>
    </source>
</reference>
<evidence type="ECO:0000256" key="4">
    <source>
        <dbReference type="ARBA" id="ARBA00023136"/>
    </source>
</evidence>
<dbReference type="InterPro" id="IPR011701">
    <property type="entry name" value="MFS"/>
</dbReference>
<dbReference type="GO" id="GO:0015606">
    <property type="term" value="F:spermidine transmembrane transporter activity"/>
    <property type="evidence" value="ECO:0007669"/>
    <property type="project" value="TreeGrafter"/>
</dbReference>
<feature type="domain" description="Major facilitator superfamily (MFS) profile" evidence="6">
    <location>
        <begin position="125"/>
        <end position="550"/>
    </location>
</feature>
<feature type="transmembrane region" description="Helical" evidence="5">
    <location>
        <begin position="250"/>
        <end position="271"/>
    </location>
</feature>
<dbReference type="SUPFAM" id="SSF103473">
    <property type="entry name" value="MFS general substrate transporter"/>
    <property type="match status" value="1"/>
</dbReference>
<evidence type="ECO:0000259" key="6">
    <source>
        <dbReference type="PROSITE" id="PS50850"/>
    </source>
</evidence>
<dbReference type="AlphaFoldDB" id="A0AAE0NYA1"/>
<name>A0AAE0NYA1_9PEZI</name>
<sequence>MPASRHAAVSADSVLDINQLYVSRTSREPEKKEVPRNILFQLTLRQHILLVQHVGVGRMTLDIENDLQRRPETMDEDKEKAIEPLAENSDGVLSDAEVKEVAGLPPWDTDDENPYNWPAGKKAWQIGMAASSAFLASLSISIMTPSVGQLMREFDINSTQAILPLSLYVFALALGPVVGGPLSETIGRYPVFLLATPIGALFVLGSALTHSFVGLCILRFLAGFCFGPGLAISAGVLNETYKPEKRGLPSTLFILTPFLGPGLAPAIGAFVSNRMGWRWTQYTILFFAAWTLGITIVVGRETFHPVLKARRLKKLGQTVTEKKEFGQIARHFLTIAVLRPVHMLFTEPIVGLVCLYAACEFATLFTFFAAVPYVFQGVYHFSIEQTGLVFLSIVTGCLLGTVTVVLCDIFLYRRQLHLHPPHMVPPEYRLYPAMIGSIGPPIALFWFAWTARADISWASPTFSMVAFAWGNLCIFISTMQYMVDTYHGSTVASAASANSLARYGLAGAFPLFTLQMYTKLGINWASSLLGFIALALMPVPWVFFKYGKRIRARSQYETASY</sequence>
<gene>
    <name evidence="7" type="ORF">B0H63DRAFT_464682</name>
</gene>
<organism evidence="7 8">
    <name type="scientific">Podospora didyma</name>
    <dbReference type="NCBI Taxonomy" id="330526"/>
    <lineage>
        <taxon>Eukaryota</taxon>
        <taxon>Fungi</taxon>
        <taxon>Dikarya</taxon>
        <taxon>Ascomycota</taxon>
        <taxon>Pezizomycotina</taxon>
        <taxon>Sordariomycetes</taxon>
        <taxon>Sordariomycetidae</taxon>
        <taxon>Sordariales</taxon>
        <taxon>Podosporaceae</taxon>
        <taxon>Podospora</taxon>
    </lineage>
</organism>
<feature type="transmembrane region" description="Helical" evidence="5">
    <location>
        <begin position="123"/>
        <end position="142"/>
    </location>
</feature>
<reference evidence="7" key="1">
    <citation type="journal article" date="2023" name="Mol. Phylogenet. Evol.">
        <title>Genome-scale phylogeny and comparative genomics of the fungal order Sordariales.</title>
        <authorList>
            <person name="Hensen N."/>
            <person name="Bonometti L."/>
            <person name="Westerberg I."/>
            <person name="Brannstrom I.O."/>
            <person name="Guillou S."/>
            <person name="Cros-Aarteil S."/>
            <person name="Calhoun S."/>
            <person name="Haridas S."/>
            <person name="Kuo A."/>
            <person name="Mondo S."/>
            <person name="Pangilinan J."/>
            <person name="Riley R."/>
            <person name="LaButti K."/>
            <person name="Andreopoulos B."/>
            <person name="Lipzen A."/>
            <person name="Chen C."/>
            <person name="Yan M."/>
            <person name="Daum C."/>
            <person name="Ng V."/>
            <person name="Clum A."/>
            <person name="Steindorff A."/>
            <person name="Ohm R.A."/>
            <person name="Martin F."/>
            <person name="Silar P."/>
            <person name="Natvig D.O."/>
            <person name="Lalanne C."/>
            <person name="Gautier V."/>
            <person name="Ament-Velasquez S.L."/>
            <person name="Kruys A."/>
            <person name="Hutchinson M.I."/>
            <person name="Powell A.J."/>
            <person name="Barry K."/>
            <person name="Miller A.N."/>
            <person name="Grigoriev I.V."/>
            <person name="Debuchy R."/>
            <person name="Gladieux P."/>
            <person name="Hiltunen Thoren M."/>
            <person name="Johannesson H."/>
        </authorList>
    </citation>
    <scope>NUCLEOTIDE SEQUENCE</scope>
    <source>
        <strain evidence="7">CBS 232.78</strain>
    </source>
</reference>